<feature type="binding site" evidence="4">
    <location>
        <position position="75"/>
    </location>
    <ligand>
        <name>S-adenosyl-L-methionine</name>
        <dbReference type="ChEBI" id="CHEBI:59789"/>
    </ligand>
</feature>
<protein>
    <recommendedName>
        <fullName evidence="4">tRNA 5-carboxymethoxyuridine methyltransferase</fullName>
        <ecNumber evidence="4">2.1.1.-</ecNumber>
    </recommendedName>
    <alternativeName>
        <fullName evidence="4">cmo5U methyltransferase</fullName>
    </alternativeName>
</protein>
<keyword evidence="4" id="KW-0819">tRNA processing</keyword>
<keyword evidence="2 4" id="KW-0808">Transferase</keyword>
<comment type="caution">
    <text evidence="6">The sequence shown here is derived from an EMBL/GenBank/DDBJ whole genome shotgun (WGS) entry which is preliminary data.</text>
</comment>
<keyword evidence="7" id="KW-1185">Reference proteome</keyword>
<gene>
    <name evidence="4" type="primary">cmoM</name>
    <name evidence="6" type="ORF">J0A66_04285</name>
</gene>
<dbReference type="GO" id="GO:0006400">
    <property type="term" value="P:tRNA modification"/>
    <property type="evidence" value="ECO:0007669"/>
    <property type="project" value="UniProtKB-UniRule"/>
</dbReference>
<dbReference type="PANTHER" id="PTHR43464:SF19">
    <property type="entry name" value="UBIQUINONE BIOSYNTHESIS O-METHYLTRANSFERASE, MITOCHONDRIAL"/>
    <property type="match status" value="1"/>
</dbReference>
<dbReference type="Pfam" id="PF13649">
    <property type="entry name" value="Methyltransf_25"/>
    <property type="match status" value="1"/>
</dbReference>
<dbReference type="GO" id="GO:0097697">
    <property type="term" value="F:tRNA (5-carboxymethoxyuridine(34)-5-O)-methyltransferase activity"/>
    <property type="evidence" value="ECO:0007669"/>
    <property type="project" value="UniProtKB-UniRule"/>
</dbReference>
<dbReference type="GO" id="GO:0032259">
    <property type="term" value="P:methylation"/>
    <property type="evidence" value="ECO:0007669"/>
    <property type="project" value="UniProtKB-KW"/>
</dbReference>
<feature type="binding site" evidence="4">
    <location>
        <begin position="54"/>
        <end position="55"/>
    </location>
    <ligand>
        <name>S-adenosyl-L-methionine</name>
        <dbReference type="ChEBI" id="CHEBI:59789"/>
    </ligand>
</feature>
<comment type="similarity">
    <text evidence="4">Belongs to the class I-like SAM-binding methyltransferase superfamily. CmoM family.</text>
</comment>
<dbReference type="Gene3D" id="3.40.50.150">
    <property type="entry name" value="Vaccinia Virus protein VP39"/>
    <property type="match status" value="1"/>
</dbReference>
<evidence type="ECO:0000256" key="4">
    <source>
        <dbReference type="HAMAP-Rule" id="MF_02057"/>
    </source>
</evidence>
<dbReference type="Proteomes" id="UP000664654">
    <property type="component" value="Unassembled WGS sequence"/>
</dbReference>
<evidence type="ECO:0000256" key="1">
    <source>
        <dbReference type="ARBA" id="ARBA00022603"/>
    </source>
</evidence>
<proteinExistence type="inferred from homology"/>
<evidence type="ECO:0000256" key="2">
    <source>
        <dbReference type="ARBA" id="ARBA00022679"/>
    </source>
</evidence>
<accession>A0A939DKW9</accession>
<dbReference type="InterPro" id="IPR033664">
    <property type="entry name" value="Cmo5U_methylTrfase"/>
</dbReference>
<name>A0A939DKW9_9ALTE</name>
<evidence type="ECO:0000259" key="5">
    <source>
        <dbReference type="Pfam" id="PF13649"/>
    </source>
</evidence>
<feature type="binding site" evidence="4">
    <location>
        <position position="116"/>
    </location>
    <ligand>
        <name>S-adenosyl-L-methionine</name>
        <dbReference type="ChEBI" id="CHEBI:59789"/>
    </ligand>
</feature>
<keyword evidence="3 4" id="KW-0949">S-adenosyl-L-methionine</keyword>
<keyword evidence="1 4" id="KW-0489">Methyltransferase</keyword>
<reference evidence="6" key="1">
    <citation type="submission" date="2021-03" db="EMBL/GenBank/DDBJ databases">
        <title>novel species isolated from a fishpond in China.</title>
        <authorList>
            <person name="Lu H."/>
            <person name="Cai Z."/>
        </authorList>
    </citation>
    <scope>NUCLEOTIDE SEQUENCE</scope>
    <source>
        <strain evidence="6">JCM 30855</strain>
    </source>
</reference>
<dbReference type="AlphaFoldDB" id="A0A939DKW9"/>
<comment type="caution">
    <text evidence="4">Lacks conserved residue(s) required for the propagation of feature annotation.</text>
</comment>
<feature type="domain" description="Methyltransferase" evidence="5">
    <location>
        <begin position="50"/>
        <end position="140"/>
    </location>
</feature>
<evidence type="ECO:0000256" key="3">
    <source>
        <dbReference type="ARBA" id="ARBA00022691"/>
    </source>
</evidence>
<evidence type="ECO:0000313" key="6">
    <source>
        <dbReference type="EMBL" id="MBN7824439.1"/>
    </source>
</evidence>
<dbReference type="EC" id="2.1.1.-" evidence="4"/>
<organism evidence="6 7">
    <name type="scientific">Bowmanella dokdonensis</name>
    <dbReference type="NCBI Taxonomy" id="751969"/>
    <lineage>
        <taxon>Bacteria</taxon>
        <taxon>Pseudomonadati</taxon>
        <taxon>Pseudomonadota</taxon>
        <taxon>Gammaproteobacteria</taxon>
        <taxon>Alteromonadales</taxon>
        <taxon>Alteromonadaceae</taxon>
        <taxon>Bowmanella</taxon>
    </lineage>
</organism>
<dbReference type="EMBL" id="JAFKCV010000002">
    <property type="protein sequence ID" value="MBN7824439.1"/>
    <property type="molecule type" value="Genomic_DNA"/>
</dbReference>
<evidence type="ECO:0000313" key="7">
    <source>
        <dbReference type="Proteomes" id="UP000664654"/>
    </source>
</evidence>
<dbReference type="CDD" id="cd02440">
    <property type="entry name" value="AdoMet_MTases"/>
    <property type="match status" value="1"/>
</dbReference>
<dbReference type="PANTHER" id="PTHR43464">
    <property type="entry name" value="METHYLTRANSFERASE"/>
    <property type="match status" value="1"/>
</dbReference>
<dbReference type="SUPFAM" id="SSF53335">
    <property type="entry name" value="S-adenosyl-L-methionine-dependent methyltransferases"/>
    <property type="match status" value="1"/>
</dbReference>
<dbReference type="InterPro" id="IPR041698">
    <property type="entry name" value="Methyltransf_25"/>
</dbReference>
<comment type="catalytic activity">
    <reaction evidence="4">
        <text>5-carboxymethoxyuridine(34) in tRNA + S-adenosyl-L-methionine = 5-methoxycarbonylmethoxyuridine(34) in tRNA + S-adenosyl-L-homocysteine</text>
        <dbReference type="Rhea" id="RHEA:54080"/>
        <dbReference type="Rhea" id="RHEA-COMP:13383"/>
        <dbReference type="Rhea" id="RHEA-COMP:13781"/>
        <dbReference type="ChEBI" id="CHEBI:57856"/>
        <dbReference type="ChEBI" id="CHEBI:59789"/>
        <dbReference type="ChEBI" id="CHEBI:136879"/>
        <dbReference type="ChEBI" id="CHEBI:138053"/>
    </reaction>
</comment>
<dbReference type="RefSeq" id="WP_206572554.1">
    <property type="nucleotide sequence ID" value="NZ_JAFKCV010000002.1"/>
</dbReference>
<dbReference type="HAMAP" id="MF_02057">
    <property type="entry name" value="tRNA_methyltr_CmoM"/>
    <property type="match status" value="1"/>
</dbReference>
<feature type="binding site" evidence="4">
    <location>
        <position position="31"/>
    </location>
    <ligand>
        <name>S-adenosyl-L-methionine</name>
        <dbReference type="ChEBI" id="CHEBI:59789"/>
    </ligand>
</feature>
<comment type="function">
    <text evidence="4">Catalyzes the methylation of 5-carboxymethoxyuridine (cmo5U) to form 5-methoxycarbonylmethoxyuridine (mcmo5U) at position 34 in tRNAs.</text>
</comment>
<sequence>MHKQASGDQSFDRIAEKFDKNIYGTTKGRLRHELLTHYLNDLLPTQPLEVLDAGGGTGIMAQFLLEKGHQVLLNDVSADALQLARQRLGRYGQVQYHLGPVQELPADRHFELVVCHAMLEWLSQPLEVLALLIERIAPGGMLSLSFFNRDAHIFSNLIYGNFDYIDKDFIVPNRVRLNPNNSLHPSEVLDFLHSLGLTVRHKAGIRCFHDYVRDKGIQTSQYEQIKRKELEYGRQHPFVWLGRYFHLIAVKPES</sequence>
<dbReference type="InterPro" id="IPR029063">
    <property type="entry name" value="SAM-dependent_MTases_sf"/>
</dbReference>